<evidence type="ECO:0000313" key="1">
    <source>
        <dbReference type="EMBL" id="ESW29355.1"/>
    </source>
</evidence>
<dbReference type="Gramene" id="ESW29355">
    <property type="protein sequence ID" value="ESW29355"/>
    <property type="gene ID" value="PHAVU_002G0638001g"/>
</dbReference>
<organism evidence="1 2">
    <name type="scientific">Phaseolus vulgaris</name>
    <name type="common">Kidney bean</name>
    <name type="synonym">French bean</name>
    <dbReference type="NCBI Taxonomy" id="3885"/>
    <lineage>
        <taxon>Eukaryota</taxon>
        <taxon>Viridiplantae</taxon>
        <taxon>Streptophyta</taxon>
        <taxon>Embryophyta</taxon>
        <taxon>Tracheophyta</taxon>
        <taxon>Spermatophyta</taxon>
        <taxon>Magnoliopsida</taxon>
        <taxon>eudicotyledons</taxon>
        <taxon>Gunneridae</taxon>
        <taxon>Pentapetalae</taxon>
        <taxon>rosids</taxon>
        <taxon>fabids</taxon>
        <taxon>Fabales</taxon>
        <taxon>Fabaceae</taxon>
        <taxon>Papilionoideae</taxon>
        <taxon>50 kb inversion clade</taxon>
        <taxon>NPAAA clade</taxon>
        <taxon>indigoferoid/millettioid clade</taxon>
        <taxon>Phaseoleae</taxon>
        <taxon>Phaseolus</taxon>
    </lineage>
</organism>
<proteinExistence type="predicted"/>
<accession>V7CJ86</accession>
<keyword evidence="2" id="KW-1185">Reference proteome</keyword>
<dbReference type="Gene3D" id="3.40.50.150">
    <property type="entry name" value="Vaccinia Virus protein VP39"/>
    <property type="match status" value="1"/>
</dbReference>
<feature type="non-terminal residue" evidence="1">
    <location>
        <position position="1"/>
    </location>
</feature>
<gene>
    <name evidence="1" type="ORF">PHAVU_002G0638001g</name>
</gene>
<dbReference type="Proteomes" id="UP000000226">
    <property type="component" value="Chromosome 2"/>
</dbReference>
<dbReference type="EMBL" id="CM002289">
    <property type="protein sequence ID" value="ESW29355.1"/>
    <property type="molecule type" value="Genomic_DNA"/>
</dbReference>
<dbReference type="InterPro" id="IPR029063">
    <property type="entry name" value="SAM-dependent_MTases_sf"/>
</dbReference>
<dbReference type="OrthoDB" id="1733714at2759"/>
<evidence type="ECO:0000313" key="2">
    <source>
        <dbReference type="Proteomes" id="UP000000226"/>
    </source>
</evidence>
<name>V7CJ86_PHAVU</name>
<protein>
    <submittedName>
        <fullName evidence="1">Uncharacterized protein</fullName>
    </submittedName>
</protein>
<reference evidence="2" key="1">
    <citation type="journal article" date="2014" name="Nat. Genet.">
        <title>A reference genome for common bean and genome-wide analysis of dual domestications.</title>
        <authorList>
            <person name="Schmutz J."/>
            <person name="McClean P.E."/>
            <person name="Mamidi S."/>
            <person name="Wu G.A."/>
            <person name="Cannon S.B."/>
            <person name="Grimwood J."/>
            <person name="Jenkins J."/>
            <person name="Shu S."/>
            <person name="Song Q."/>
            <person name="Chavarro C."/>
            <person name="Torres-Torres M."/>
            <person name="Geffroy V."/>
            <person name="Moghaddam S.M."/>
            <person name="Gao D."/>
            <person name="Abernathy B."/>
            <person name="Barry K."/>
            <person name="Blair M."/>
            <person name="Brick M.A."/>
            <person name="Chovatia M."/>
            <person name="Gepts P."/>
            <person name="Goodstein D.M."/>
            <person name="Gonzales M."/>
            <person name="Hellsten U."/>
            <person name="Hyten D.L."/>
            <person name="Jia G."/>
            <person name="Kelly J.D."/>
            <person name="Kudrna D."/>
            <person name="Lee R."/>
            <person name="Richard M.M."/>
            <person name="Miklas P.N."/>
            <person name="Osorno J.M."/>
            <person name="Rodrigues J."/>
            <person name="Thareau V."/>
            <person name="Urrea C.A."/>
            <person name="Wang M."/>
            <person name="Yu Y."/>
            <person name="Zhang M."/>
            <person name="Wing R.A."/>
            <person name="Cregan P.B."/>
            <person name="Rokhsar D.S."/>
            <person name="Jackson S.A."/>
        </authorList>
    </citation>
    <scope>NUCLEOTIDE SEQUENCE [LARGE SCALE GENOMIC DNA]</scope>
    <source>
        <strain evidence="2">cv. G19833</strain>
    </source>
</reference>
<sequence>KLGDRVLGVCCGSGDLSFPLSHKVGCDGKVFDFSFSYFNSFTMNCKAYLDSCSLGKELEKLALEVGFSAA</sequence>
<dbReference type="AlphaFoldDB" id="V7CJ86"/>
<dbReference type="Pfam" id="PF01209">
    <property type="entry name" value="Ubie_methyltran"/>
    <property type="match status" value="1"/>
</dbReference>
<dbReference type="SUPFAM" id="SSF53335">
    <property type="entry name" value="S-adenosyl-L-methionine-dependent methyltransferases"/>
    <property type="match status" value="1"/>
</dbReference>